<dbReference type="KEGG" id="mflg:ABS361_01250"/>
<gene>
    <name evidence="1" type="ORF">ABS361_01250</name>
</gene>
<evidence type="ECO:0000313" key="1">
    <source>
        <dbReference type="EMBL" id="XBY44961.1"/>
    </source>
</evidence>
<dbReference type="RefSeq" id="WP_407050053.1">
    <property type="nucleotide sequence ID" value="NZ_CP158568.1"/>
</dbReference>
<protein>
    <recommendedName>
        <fullName evidence="2">FCD domain-containing protein</fullName>
    </recommendedName>
</protein>
<organism evidence="1">
    <name type="scientific">Methyloraptor flagellatus</name>
    <dbReference type="NCBI Taxonomy" id="3162530"/>
    <lineage>
        <taxon>Bacteria</taxon>
        <taxon>Pseudomonadati</taxon>
        <taxon>Pseudomonadota</taxon>
        <taxon>Alphaproteobacteria</taxon>
        <taxon>Hyphomicrobiales</taxon>
        <taxon>Ancalomicrobiaceae</taxon>
        <taxon>Methyloraptor</taxon>
    </lineage>
</organism>
<evidence type="ECO:0008006" key="2">
    <source>
        <dbReference type="Google" id="ProtNLM"/>
    </source>
</evidence>
<proteinExistence type="predicted"/>
<dbReference type="EMBL" id="CP158568">
    <property type="protein sequence ID" value="XBY44961.1"/>
    <property type="molecule type" value="Genomic_DNA"/>
</dbReference>
<name>A0AAU7XA03_9HYPH</name>
<reference evidence="1" key="1">
    <citation type="submission" date="2024-06" db="EMBL/GenBank/DDBJ databases">
        <title>Methylostella associata gen. nov., sp. nov., a novel Ancalomicrobiaceae-affiliated facultatively methylotrophic bacteria that feed on methanotrophs of the genus Methylococcus.</title>
        <authorList>
            <person name="Saltykova V."/>
            <person name="Danilova O.V."/>
            <person name="Oshkin I.Y."/>
            <person name="Belova S.E."/>
            <person name="Pimenov N.V."/>
            <person name="Dedysh S.N."/>
        </authorList>
    </citation>
    <scope>NUCLEOTIDE SEQUENCE</scope>
    <source>
        <strain evidence="1">S20</strain>
    </source>
</reference>
<accession>A0AAU7XA03</accession>
<dbReference type="AlphaFoldDB" id="A0AAU7XA03"/>
<sequence length="57" mass="6577">MRSFNDRNEEAARFAAEVEAFGRDIAKARIAVADLRFHLAMQRARADIRIIFSEVRP</sequence>